<dbReference type="GeneID" id="106167600"/>
<evidence type="ECO:0000256" key="7">
    <source>
        <dbReference type="ARBA" id="ARBA00035815"/>
    </source>
</evidence>
<dbReference type="PANTHER" id="PTHR11579">
    <property type="entry name" value="PROTEIN-L-ISOASPARTATE O-METHYLTRANSFERASE"/>
    <property type="match status" value="1"/>
</dbReference>
<evidence type="ECO:0000256" key="2">
    <source>
        <dbReference type="ARBA" id="ARBA00005369"/>
    </source>
</evidence>
<dbReference type="EC" id="2.1.1.77" evidence="8"/>
<comment type="similarity">
    <text evidence="2 8">Belongs to the methyltransferase superfamily. L-isoaspartyl/D-aspartyl protein methyltransferase family.</text>
</comment>
<evidence type="ECO:0000256" key="3">
    <source>
        <dbReference type="ARBA" id="ARBA00022490"/>
    </source>
</evidence>
<dbReference type="FunCoup" id="A0A1S3IWE2">
    <property type="interactions" value="1080"/>
</dbReference>
<dbReference type="Proteomes" id="UP000085678">
    <property type="component" value="Unplaced"/>
</dbReference>
<keyword evidence="10" id="KW-1185">Reference proteome</keyword>
<reference evidence="11" key="1">
    <citation type="submission" date="2025-08" db="UniProtKB">
        <authorList>
            <consortium name="RefSeq"/>
        </authorList>
    </citation>
    <scope>IDENTIFICATION</scope>
    <source>
        <tissue evidence="11">Gonads</tissue>
    </source>
</reference>
<keyword evidence="4 8" id="KW-0489">Methyltransferase</keyword>
<keyword evidence="9" id="KW-1133">Transmembrane helix</keyword>
<dbReference type="SUPFAM" id="SSF53335">
    <property type="entry name" value="S-adenosyl-L-methionine-dependent methyltransferases"/>
    <property type="match status" value="1"/>
</dbReference>
<dbReference type="GO" id="GO:0032259">
    <property type="term" value="P:methylation"/>
    <property type="evidence" value="ECO:0007669"/>
    <property type="project" value="UniProtKB-KW"/>
</dbReference>
<evidence type="ECO:0000256" key="6">
    <source>
        <dbReference type="ARBA" id="ARBA00022691"/>
    </source>
</evidence>
<evidence type="ECO:0000256" key="1">
    <source>
        <dbReference type="ARBA" id="ARBA00004496"/>
    </source>
</evidence>
<dbReference type="InterPro" id="IPR000682">
    <property type="entry name" value="PCMT"/>
</dbReference>
<dbReference type="GO" id="GO:0004719">
    <property type="term" value="F:protein-L-isoaspartate (D-aspartate) O-methyltransferase activity"/>
    <property type="evidence" value="ECO:0007669"/>
    <property type="project" value="UniProtKB-UniRule"/>
</dbReference>
<keyword evidence="5 8" id="KW-0808">Transferase</keyword>
<keyword evidence="3" id="KW-0963">Cytoplasm</keyword>
<dbReference type="KEGG" id="lak:106167600"/>
<gene>
    <name evidence="11" type="primary">LOC106167600</name>
</gene>
<dbReference type="InParanoid" id="A0A1S3IWE2"/>
<dbReference type="AlphaFoldDB" id="A0A1S3IWE2"/>
<dbReference type="RefSeq" id="XP_013401869.1">
    <property type="nucleotide sequence ID" value="XM_013546415.1"/>
</dbReference>
<dbReference type="GO" id="GO:0005737">
    <property type="term" value="C:cytoplasm"/>
    <property type="evidence" value="ECO:0007669"/>
    <property type="project" value="UniProtKB-SubCell"/>
</dbReference>
<dbReference type="PROSITE" id="PS01279">
    <property type="entry name" value="PCMT"/>
    <property type="match status" value="1"/>
</dbReference>
<comment type="subcellular location">
    <subcellularLocation>
        <location evidence="1">Cytoplasm</location>
    </subcellularLocation>
</comment>
<protein>
    <recommendedName>
        <fullName evidence="8">Protein-L-isoaspartate O-methyltransferase</fullName>
        <ecNumber evidence="8">2.1.1.77</ecNumber>
    </recommendedName>
</protein>
<dbReference type="PANTHER" id="PTHR11579:SF0">
    <property type="entry name" value="PROTEIN-L-ISOASPARTATE(D-ASPARTATE) O-METHYLTRANSFERASE"/>
    <property type="match status" value="1"/>
</dbReference>
<dbReference type="FunFam" id="3.40.50.150:FF:000027">
    <property type="entry name" value="Protein-L-isoaspartate O-methyltransferase"/>
    <property type="match status" value="1"/>
</dbReference>
<evidence type="ECO:0000256" key="8">
    <source>
        <dbReference type="RuleBase" id="RU003802"/>
    </source>
</evidence>
<dbReference type="Gene3D" id="3.40.50.150">
    <property type="entry name" value="Vaccinia Virus protein VP39"/>
    <property type="match status" value="1"/>
</dbReference>
<organism evidence="10 11">
    <name type="scientific">Lingula anatina</name>
    <name type="common">Brachiopod</name>
    <name type="synonym">Lingula unguis</name>
    <dbReference type="NCBI Taxonomy" id="7574"/>
    <lineage>
        <taxon>Eukaryota</taxon>
        <taxon>Metazoa</taxon>
        <taxon>Spiralia</taxon>
        <taxon>Lophotrochozoa</taxon>
        <taxon>Brachiopoda</taxon>
        <taxon>Linguliformea</taxon>
        <taxon>Lingulata</taxon>
        <taxon>Lingulida</taxon>
        <taxon>Linguloidea</taxon>
        <taxon>Lingulidae</taxon>
        <taxon>Lingula</taxon>
    </lineage>
</organism>
<evidence type="ECO:0000256" key="5">
    <source>
        <dbReference type="ARBA" id="ARBA00022679"/>
    </source>
</evidence>
<accession>A0A1S3IWE2</accession>
<dbReference type="OrthoDB" id="73890at2759"/>
<dbReference type="CDD" id="cd02440">
    <property type="entry name" value="AdoMet_MTases"/>
    <property type="match status" value="1"/>
</dbReference>
<keyword evidence="9" id="KW-0472">Membrane</keyword>
<dbReference type="STRING" id="7574.A0A1S3IWE2"/>
<evidence type="ECO:0000313" key="11">
    <source>
        <dbReference type="RefSeq" id="XP_013401869.1"/>
    </source>
</evidence>
<evidence type="ECO:0000313" key="10">
    <source>
        <dbReference type="Proteomes" id="UP000085678"/>
    </source>
</evidence>
<proteinExistence type="inferred from homology"/>
<evidence type="ECO:0000256" key="4">
    <source>
        <dbReference type="ARBA" id="ARBA00022603"/>
    </source>
</evidence>
<keyword evidence="9" id="KW-0812">Transmembrane</keyword>
<dbReference type="Pfam" id="PF01135">
    <property type="entry name" value="PCMT"/>
    <property type="match status" value="1"/>
</dbReference>
<dbReference type="NCBIfam" id="TIGR00080">
    <property type="entry name" value="pimt"/>
    <property type="match status" value="1"/>
</dbReference>
<feature type="transmembrane region" description="Helical" evidence="9">
    <location>
        <begin position="257"/>
        <end position="279"/>
    </location>
</feature>
<sequence length="282" mass="31009">MVILNRCRTAVIRFLSLSSVVYAYSRLAAMAWRSSGSNNENLINNLKRNGIIKDERVYQAMLQVDRGHYAKHNAYMDSPQSIGYAVTISAPHMHAYALQLLKDHLYEGASALDVGSGSGILTTLMAIMVGEEGHVVGIDHIDELVKDSITNIRKNPAHGAMLDSGRIKMVVGDGRKGYAEDGPYDAIHVGAAAPNLPQHLVDQLKPGGRLIIPVGPEGHNQQLVQVDKRQDGTADIQNLMPVIYVPLTNKEKQWPRWIILFALLTVIVLIAIFYHLAFISGV</sequence>
<dbReference type="InterPro" id="IPR029063">
    <property type="entry name" value="SAM-dependent_MTases_sf"/>
</dbReference>
<comment type="catalytic activity">
    <reaction evidence="7">
        <text>[protein]-L-isoaspartate + S-adenosyl-L-methionine = [protein]-L-isoaspartate alpha-methyl ester + S-adenosyl-L-homocysteine</text>
        <dbReference type="Rhea" id="RHEA:12705"/>
        <dbReference type="Rhea" id="RHEA-COMP:12143"/>
        <dbReference type="Rhea" id="RHEA-COMP:12144"/>
        <dbReference type="ChEBI" id="CHEBI:57856"/>
        <dbReference type="ChEBI" id="CHEBI:59789"/>
        <dbReference type="ChEBI" id="CHEBI:90596"/>
        <dbReference type="ChEBI" id="CHEBI:90598"/>
        <dbReference type="EC" id="2.1.1.77"/>
    </reaction>
    <physiologicalReaction direction="left-to-right" evidence="7">
        <dbReference type="Rhea" id="RHEA:12706"/>
    </physiologicalReaction>
</comment>
<keyword evidence="6 8" id="KW-0949">S-adenosyl-L-methionine</keyword>
<evidence type="ECO:0000256" key="9">
    <source>
        <dbReference type="SAM" id="Phobius"/>
    </source>
</evidence>
<name>A0A1S3IWE2_LINAN</name>